<evidence type="ECO:0000256" key="6">
    <source>
        <dbReference type="ARBA" id="ARBA00022448"/>
    </source>
</evidence>
<dbReference type="InterPro" id="IPR047857">
    <property type="entry name" value="Snurportin1_C"/>
</dbReference>
<keyword evidence="9" id="KW-0539">Nucleus</keyword>
<accession>A0A9N9X566</accession>
<evidence type="ECO:0000256" key="2">
    <source>
        <dbReference type="ARBA" id="ARBA00004123"/>
    </source>
</evidence>
<comment type="subcellular location">
    <subcellularLocation>
        <location evidence="3">Cytoplasm</location>
    </subcellularLocation>
    <subcellularLocation>
        <location evidence="2">Nucleus</location>
    </subcellularLocation>
</comment>
<dbReference type="PANTHER" id="PTHR13403">
    <property type="entry name" value="SNURPORTIN1 RNUT1 PROTEIN RNA, U TRANSPORTER 1"/>
    <property type="match status" value="1"/>
</dbReference>
<evidence type="ECO:0000256" key="9">
    <source>
        <dbReference type="ARBA" id="ARBA00023242"/>
    </source>
</evidence>
<dbReference type="OrthoDB" id="10003593at2759"/>
<comment type="function">
    <text evidence="1">Functions as an U snRNP-specific nuclear import adapter. Involved in the trimethylguanosine (m3G)-cap-dependent nuclear import of U snRNPs. Binds specifically to the terminal m3G-cap U snRNAs.</text>
</comment>
<proteinExistence type="inferred from homology"/>
<keyword evidence="7" id="KW-0963">Cytoplasm</keyword>
<reference evidence="11" key="1">
    <citation type="submission" date="2022-01" db="EMBL/GenBank/DDBJ databases">
        <authorList>
            <person name="King R."/>
        </authorList>
    </citation>
    <scope>NUCLEOTIDE SEQUENCE</scope>
</reference>
<dbReference type="Pfam" id="PF21974">
    <property type="entry name" value="SPN1_m3Gcap_bd"/>
    <property type="match status" value="1"/>
</dbReference>
<reference evidence="11" key="2">
    <citation type="submission" date="2022-10" db="EMBL/GenBank/DDBJ databases">
        <authorList>
            <consortium name="ENA_rothamsted_submissions"/>
            <consortium name="culmorum"/>
            <person name="King R."/>
        </authorList>
    </citation>
    <scope>NUCLEOTIDE SEQUENCE</scope>
</reference>
<dbReference type="CDD" id="cd09232">
    <property type="entry name" value="Snurportin-1_C"/>
    <property type="match status" value="1"/>
</dbReference>
<dbReference type="GO" id="GO:0003723">
    <property type="term" value="F:RNA binding"/>
    <property type="evidence" value="ECO:0007669"/>
    <property type="project" value="UniProtKB-KW"/>
</dbReference>
<name>A0A9N9X566_PHACE</name>
<dbReference type="Proteomes" id="UP001153737">
    <property type="component" value="Chromosome 8"/>
</dbReference>
<evidence type="ECO:0000313" key="11">
    <source>
        <dbReference type="EMBL" id="CAG9824406.1"/>
    </source>
</evidence>
<protein>
    <recommendedName>
        <fullName evidence="5">Snurportin-1</fullName>
    </recommendedName>
</protein>
<dbReference type="EMBL" id="OU896714">
    <property type="protein sequence ID" value="CAG9824406.1"/>
    <property type="molecule type" value="Genomic_DNA"/>
</dbReference>
<organism evidence="11 12">
    <name type="scientific">Phaedon cochleariae</name>
    <name type="common">Mustard beetle</name>
    <dbReference type="NCBI Taxonomy" id="80249"/>
    <lineage>
        <taxon>Eukaryota</taxon>
        <taxon>Metazoa</taxon>
        <taxon>Ecdysozoa</taxon>
        <taxon>Arthropoda</taxon>
        <taxon>Hexapoda</taxon>
        <taxon>Insecta</taxon>
        <taxon>Pterygota</taxon>
        <taxon>Neoptera</taxon>
        <taxon>Endopterygota</taxon>
        <taxon>Coleoptera</taxon>
        <taxon>Polyphaga</taxon>
        <taxon>Cucujiformia</taxon>
        <taxon>Chrysomeloidea</taxon>
        <taxon>Chrysomelidae</taxon>
        <taxon>Chrysomelinae</taxon>
        <taxon>Chrysomelini</taxon>
        <taxon>Phaedon</taxon>
    </lineage>
</organism>
<keyword evidence="12" id="KW-1185">Reference proteome</keyword>
<evidence type="ECO:0000256" key="3">
    <source>
        <dbReference type="ARBA" id="ARBA00004496"/>
    </source>
</evidence>
<evidence type="ECO:0000256" key="1">
    <source>
        <dbReference type="ARBA" id="ARBA00003975"/>
    </source>
</evidence>
<sequence length="337" mass="40090">MELWTTEALCPLWPFSSLYKSNVNHWLSQQQRRVAHLEKQREKRHELTDNNRKQCELFIEQFEKKCMEDESMQCESPNTSNTPKNKRSKLKLMHSEWLTEIPEDLDDDWLVKFAPEGFRILLIARKHITTCYNKNGKIVLKIKTHFPGGGWSDNNGLTVLDCIYNNKIKTIYVLDCLFWNSMSTIDSEANFRFFWLKSKFDEQSELLKTEKYTFTLIHFMPAQRPLIQDNIFTSLQAEDKILYNGVVFYHKDSHYTFGYTPLVAWLSVFMLPEMLNIDIPEEYSMKTPVGYVCQQKYLAELDEKMKKRAELHAKRKKQWKRYDDNAQENLVEMETTS</sequence>
<evidence type="ECO:0000313" key="12">
    <source>
        <dbReference type="Proteomes" id="UP001153737"/>
    </source>
</evidence>
<comment type="similarity">
    <text evidence="4">Belongs to the snurportin family.</text>
</comment>
<dbReference type="GO" id="GO:0061015">
    <property type="term" value="P:snRNA import into nucleus"/>
    <property type="evidence" value="ECO:0007669"/>
    <property type="project" value="InterPro"/>
</dbReference>
<keyword evidence="6" id="KW-0813">Transport</keyword>
<dbReference type="PANTHER" id="PTHR13403:SF6">
    <property type="entry name" value="SNURPORTIN-1"/>
    <property type="match status" value="1"/>
</dbReference>
<dbReference type="GO" id="GO:0005634">
    <property type="term" value="C:nucleus"/>
    <property type="evidence" value="ECO:0007669"/>
    <property type="project" value="UniProtKB-SubCell"/>
</dbReference>
<feature type="domain" description="Snurportin-1 m3G cap-binding" evidence="10">
    <location>
        <begin position="91"/>
        <end position="266"/>
    </location>
</feature>
<keyword evidence="8" id="KW-0694">RNA-binding</keyword>
<evidence type="ECO:0000256" key="4">
    <source>
        <dbReference type="ARBA" id="ARBA00007540"/>
    </source>
</evidence>
<evidence type="ECO:0000256" key="7">
    <source>
        <dbReference type="ARBA" id="ARBA00022490"/>
    </source>
</evidence>
<dbReference type="Gene3D" id="3.30.470.30">
    <property type="entry name" value="DNA ligase/mRNA capping enzyme"/>
    <property type="match status" value="1"/>
</dbReference>
<gene>
    <name evidence="11" type="ORF">PHAECO_LOCUS12095</name>
</gene>
<dbReference type="GO" id="GO:0005737">
    <property type="term" value="C:cytoplasm"/>
    <property type="evidence" value="ECO:0007669"/>
    <property type="project" value="UniProtKB-SubCell"/>
</dbReference>
<evidence type="ECO:0000259" key="10">
    <source>
        <dbReference type="Pfam" id="PF21974"/>
    </source>
</evidence>
<dbReference type="AlphaFoldDB" id="A0A9N9X566"/>
<evidence type="ECO:0000256" key="8">
    <source>
        <dbReference type="ARBA" id="ARBA00022884"/>
    </source>
</evidence>
<evidence type="ECO:0000256" key="5">
    <source>
        <dbReference type="ARBA" id="ARBA00016034"/>
    </source>
</evidence>
<dbReference type="InterPro" id="IPR017336">
    <property type="entry name" value="Snurportin-1"/>
</dbReference>
<dbReference type="SUPFAM" id="SSF56091">
    <property type="entry name" value="DNA ligase/mRNA capping enzyme, catalytic domain"/>
    <property type="match status" value="1"/>
</dbReference>